<dbReference type="EMBL" id="BART01023710">
    <property type="protein sequence ID" value="GAG95834.1"/>
    <property type="molecule type" value="Genomic_DNA"/>
</dbReference>
<name>X1BIU1_9ZZZZ</name>
<evidence type="ECO:0000313" key="1">
    <source>
        <dbReference type="EMBL" id="GAG95834.1"/>
    </source>
</evidence>
<proteinExistence type="predicted"/>
<comment type="caution">
    <text evidence="1">The sequence shown here is derived from an EMBL/GenBank/DDBJ whole genome shotgun (WGS) entry which is preliminary data.</text>
</comment>
<feature type="non-terminal residue" evidence="1">
    <location>
        <position position="1"/>
    </location>
</feature>
<dbReference type="AlphaFoldDB" id="X1BIU1"/>
<reference evidence="1" key="1">
    <citation type="journal article" date="2014" name="Front. Microbiol.">
        <title>High frequency of phylogenetically diverse reductive dehalogenase-homologous genes in deep subseafloor sedimentary metagenomes.</title>
        <authorList>
            <person name="Kawai M."/>
            <person name="Futagami T."/>
            <person name="Toyoda A."/>
            <person name="Takaki Y."/>
            <person name="Nishi S."/>
            <person name="Hori S."/>
            <person name="Arai W."/>
            <person name="Tsubouchi T."/>
            <person name="Morono Y."/>
            <person name="Uchiyama I."/>
            <person name="Ito T."/>
            <person name="Fujiyama A."/>
            <person name="Inagaki F."/>
            <person name="Takami H."/>
        </authorList>
    </citation>
    <scope>NUCLEOTIDE SEQUENCE</scope>
    <source>
        <strain evidence="1">Expedition CK06-06</strain>
    </source>
</reference>
<accession>X1BIU1</accession>
<sequence length="192" mass="21148">SGAIGEALVYFPWKGLNVAREYVVPANPKTTGQQTQRGYLTECVDAIHAAQASAATPLSEIDIMACSLWGSIFKTPRTWFNQIVKNWLDQKVASKAPIVYRFCVLTPAATQITFRLHYLQAFGAPTHFKIWWGTSKTALINSQEITEAEMKAGKAITGMVKSTKYFMQARCSQPAVHVGSYSGIYYATTLAA</sequence>
<protein>
    <submittedName>
        <fullName evidence="1">Uncharacterized protein</fullName>
    </submittedName>
</protein>
<organism evidence="1">
    <name type="scientific">marine sediment metagenome</name>
    <dbReference type="NCBI Taxonomy" id="412755"/>
    <lineage>
        <taxon>unclassified sequences</taxon>
        <taxon>metagenomes</taxon>
        <taxon>ecological metagenomes</taxon>
    </lineage>
</organism>
<gene>
    <name evidence="1" type="ORF">S01H4_43055</name>
</gene>